<dbReference type="Gene3D" id="3.20.20.140">
    <property type="entry name" value="Metal-dependent hydrolases"/>
    <property type="match status" value="1"/>
</dbReference>
<dbReference type="EMBL" id="JANWOI010000005">
    <property type="protein sequence ID" value="MDA5195020.1"/>
    <property type="molecule type" value="Genomic_DNA"/>
</dbReference>
<accession>A0A9X3TZV0</accession>
<dbReference type="Proteomes" id="UP001141619">
    <property type="component" value="Unassembled WGS sequence"/>
</dbReference>
<evidence type="ECO:0000313" key="2">
    <source>
        <dbReference type="EMBL" id="MDA5195020.1"/>
    </source>
</evidence>
<sequence>MTKTNAPTLENARLDRRSFLTLSAATAAILPVASAAAASLAASPALAKGQWPGLNKIIVINALGGISNPNIKLQLENPGDGPNVNKPVPDETRRDIDSRALKDAHQSGLTAINITLGHVAGDMEPFEHTVKEIGAWDAIIRENARDLVKVRSGADILAAKRDGKIGVIYGFQNTTSLGDKAERVDIFGNLGVKVIQLTYNPHNLVGDGSMAPENKGLSPFGREVVARLNTNKILVDLSHSGEQTCLDAIKASNGPIAITHTGCRALADLPRNKTDAELKLLADKGGVAGIYFMPFLKVGAQPTASDVVLHIEHAINVCGEDHVGIGTDGSVTQIDDLPLFRKSIDKEIEARIKAGIGAKGESGTFPFIVDLRGVDQYQKLADLLAARGHKSARIEKILGRNFLRLMTDVWGV</sequence>
<comment type="caution">
    <text evidence="2">The sequence shown here is derived from an EMBL/GenBank/DDBJ whole genome shotgun (WGS) entry which is preliminary data.</text>
</comment>
<reference evidence="2" key="2">
    <citation type="journal article" date="2023" name="Syst. Appl. Microbiol.">
        <title>Govania unica gen. nov., sp. nov., a rare biosphere bacterium that represents a novel family in the class Alphaproteobacteria.</title>
        <authorList>
            <person name="Vandamme P."/>
            <person name="Peeters C."/>
            <person name="Hettiarachchi A."/>
            <person name="Cnockaert M."/>
            <person name="Carlier A."/>
        </authorList>
    </citation>
    <scope>NUCLEOTIDE SEQUENCE</scope>
    <source>
        <strain evidence="2">LMG 31809</strain>
    </source>
</reference>
<evidence type="ECO:0000256" key="1">
    <source>
        <dbReference type="SAM" id="SignalP"/>
    </source>
</evidence>
<proteinExistence type="predicted"/>
<reference evidence="2" key="1">
    <citation type="submission" date="2022-08" db="EMBL/GenBank/DDBJ databases">
        <authorList>
            <person name="Vandamme P."/>
            <person name="Hettiarachchi A."/>
            <person name="Peeters C."/>
            <person name="Cnockaert M."/>
            <person name="Carlier A."/>
        </authorList>
    </citation>
    <scope>NUCLEOTIDE SEQUENCE</scope>
    <source>
        <strain evidence="2">LMG 31809</strain>
    </source>
</reference>
<feature type="chain" id="PRO_5040870059" evidence="1">
    <location>
        <begin position="48"/>
        <end position="412"/>
    </location>
</feature>
<name>A0A9X3TZV0_9PROT</name>
<dbReference type="PROSITE" id="PS51318">
    <property type="entry name" value="TAT"/>
    <property type="match status" value="1"/>
</dbReference>
<dbReference type="RefSeq" id="WP_274944731.1">
    <property type="nucleotide sequence ID" value="NZ_JANWOI010000005.1"/>
</dbReference>
<gene>
    <name evidence="2" type="ORF">NYP16_13780</name>
</gene>
<dbReference type="Pfam" id="PF01244">
    <property type="entry name" value="Peptidase_M19"/>
    <property type="match status" value="1"/>
</dbReference>
<dbReference type="InterPro" id="IPR032466">
    <property type="entry name" value="Metal_Hydrolase"/>
</dbReference>
<feature type="signal peptide" evidence="1">
    <location>
        <begin position="1"/>
        <end position="47"/>
    </location>
</feature>
<dbReference type="GO" id="GO:0070573">
    <property type="term" value="F:metallodipeptidase activity"/>
    <property type="evidence" value="ECO:0007669"/>
    <property type="project" value="InterPro"/>
</dbReference>
<dbReference type="PROSITE" id="PS51365">
    <property type="entry name" value="RENAL_DIPEPTIDASE_2"/>
    <property type="match status" value="1"/>
</dbReference>
<dbReference type="GO" id="GO:0006508">
    <property type="term" value="P:proteolysis"/>
    <property type="evidence" value="ECO:0007669"/>
    <property type="project" value="InterPro"/>
</dbReference>
<dbReference type="InterPro" id="IPR008257">
    <property type="entry name" value="Pept_M19"/>
</dbReference>
<dbReference type="AlphaFoldDB" id="A0A9X3TZV0"/>
<keyword evidence="3" id="KW-1185">Reference proteome</keyword>
<protein>
    <submittedName>
        <fullName evidence="2">Dipeptidase</fullName>
    </submittedName>
</protein>
<keyword evidence="1" id="KW-0732">Signal</keyword>
<evidence type="ECO:0000313" key="3">
    <source>
        <dbReference type="Proteomes" id="UP001141619"/>
    </source>
</evidence>
<dbReference type="PANTHER" id="PTHR10443:SF12">
    <property type="entry name" value="DIPEPTIDASE"/>
    <property type="match status" value="1"/>
</dbReference>
<organism evidence="2 3">
    <name type="scientific">Govanella unica</name>
    <dbReference type="NCBI Taxonomy" id="2975056"/>
    <lineage>
        <taxon>Bacteria</taxon>
        <taxon>Pseudomonadati</taxon>
        <taxon>Pseudomonadota</taxon>
        <taxon>Alphaproteobacteria</taxon>
        <taxon>Emcibacterales</taxon>
        <taxon>Govanellaceae</taxon>
        <taxon>Govanella</taxon>
    </lineage>
</organism>
<dbReference type="SUPFAM" id="SSF51556">
    <property type="entry name" value="Metallo-dependent hydrolases"/>
    <property type="match status" value="1"/>
</dbReference>
<dbReference type="InterPro" id="IPR006311">
    <property type="entry name" value="TAT_signal"/>
</dbReference>
<dbReference type="PANTHER" id="PTHR10443">
    <property type="entry name" value="MICROSOMAL DIPEPTIDASE"/>
    <property type="match status" value="1"/>
</dbReference>